<dbReference type="AlphaFoldDB" id="A0A248TFL4"/>
<keyword evidence="1" id="KW-1133">Transmembrane helix</keyword>
<name>A0A248TFL4_9BACI</name>
<organism evidence="2 3">
    <name type="scientific">Cytobacillus kochii</name>
    <dbReference type="NCBI Taxonomy" id="859143"/>
    <lineage>
        <taxon>Bacteria</taxon>
        <taxon>Bacillati</taxon>
        <taxon>Bacillota</taxon>
        <taxon>Bacilli</taxon>
        <taxon>Bacillales</taxon>
        <taxon>Bacillaceae</taxon>
        <taxon>Cytobacillus</taxon>
    </lineage>
</organism>
<evidence type="ECO:0000256" key="1">
    <source>
        <dbReference type="SAM" id="Phobius"/>
    </source>
</evidence>
<feature type="transmembrane region" description="Helical" evidence="1">
    <location>
        <begin position="7"/>
        <end position="26"/>
    </location>
</feature>
<keyword evidence="1" id="KW-0812">Transmembrane</keyword>
<reference evidence="2 3" key="1">
    <citation type="submission" date="2017-08" db="EMBL/GenBank/DDBJ databases">
        <title>Complete Genome Sequence of Bacillus kochii Oregon-R-modENCODE STRAIN BDGP4, isolated from Drosophila melanogaster gut.</title>
        <authorList>
            <person name="Wan K.H."/>
            <person name="Yu C."/>
            <person name="Park S."/>
            <person name="Hammonds A.S."/>
            <person name="Booth B.W."/>
            <person name="Celniker S.E."/>
        </authorList>
    </citation>
    <scope>NUCLEOTIDE SEQUENCE [LARGE SCALE GENOMIC DNA]</scope>
    <source>
        <strain evidence="2 3">BDGP4</strain>
    </source>
</reference>
<protein>
    <submittedName>
        <fullName evidence="2">Uncharacterized protein</fullName>
    </submittedName>
</protein>
<dbReference type="Proteomes" id="UP000215137">
    <property type="component" value="Chromosome"/>
</dbReference>
<feature type="transmembrane region" description="Helical" evidence="1">
    <location>
        <begin position="32"/>
        <end position="52"/>
    </location>
</feature>
<dbReference type="RefSeq" id="WP_095370566.1">
    <property type="nucleotide sequence ID" value="NZ_CP022983.1"/>
</dbReference>
<evidence type="ECO:0000313" key="3">
    <source>
        <dbReference type="Proteomes" id="UP000215137"/>
    </source>
</evidence>
<accession>A0A248TFL4</accession>
<evidence type="ECO:0000313" key="2">
    <source>
        <dbReference type="EMBL" id="ASV66991.1"/>
    </source>
</evidence>
<keyword evidence="1" id="KW-0472">Membrane</keyword>
<keyword evidence="3" id="KW-1185">Reference proteome</keyword>
<dbReference type="KEGG" id="bko:CKF48_06405"/>
<dbReference type="OrthoDB" id="2933059at2"/>
<gene>
    <name evidence="2" type="ORF">CKF48_06405</name>
</gene>
<sequence>MSKYVKYAVVIGIIAFVLALVLFLTIDSPYPYLGGLVVAFIIFEISFFHLFGKERQKINCKMTLGTFKQTGAFQE</sequence>
<dbReference type="EMBL" id="CP022983">
    <property type="protein sequence ID" value="ASV66991.1"/>
    <property type="molecule type" value="Genomic_DNA"/>
</dbReference>
<proteinExistence type="predicted"/>